<dbReference type="EMBL" id="JXJN01006263">
    <property type="status" value="NOT_ANNOTATED_CDS"/>
    <property type="molecule type" value="Genomic_DNA"/>
</dbReference>
<dbReference type="AlphaFoldDB" id="A0A1B0AZF8"/>
<proteinExistence type="predicted"/>
<evidence type="ECO:0000313" key="1">
    <source>
        <dbReference type="EnsemblMetazoa" id="GPPI013810-PA"/>
    </source>
</evidence>
<evidence type="ECO:0000313" key="2">
    <source>
        <dbReference type="Proteomes" id="UP000092460"/>
    </source>
</evidence>
<dbReference type="Proteomes" id="UP000092460">
    <property type="component" value="Unassembled WGS sequence"/>
</dbReference>
<sequence>MASTMRQPTKAEGEKEAVTIVAARKNDEVNILHNHSEFISFHSHKEYVNPSNEENNEILKYYEQEKPAISLMTATSCTFTCF</sequence>
<protein>
    <submittedName>
        <fullName evidence="1">Uncharacterized protein</fullName>
    </submittedName>
</protein>
<accession>A0A1B0AZF8</accession>
<dbReference type="EMBL" id="JXJN01006262">
    <property type="status" value="NOT_ANNOTATED_CDS"/>
    <property type="molecule type" value="Genomic_DNA"/>
</dbReference>
<name>A0A1B0AZF8_9MUSC</name>
<organism evidence="1 2">
    <name type="scientific">Glossina palpalis gambiensis</name>
    <dbReference type="NCBI Taxonomy" id="67801"/>
    <lineage>
        <taxon>Eukaryota</taxon>
        <taxon>Metazoa</taxon>
        <taxon>Ecdysozoa</taxon>
        <taxon>Arthropoda</taxon>
        <taxon>Hexapoda</taxon>
        <taxon>Insecta</taxon>
        <taxon>Pterygota</taxon>
        <taxon>Neoptera</taxon>
        <taxon>Endopterygota</taxon>
        <taxon>Diptera</taxon>
        <taxon>Brachycera</taxon>
        <taxon>Muscomorpha</taxon>
        <taxon>Hippoboscoidea</taxon>
        <taxon>Glossinidae</taxon>
        <taxon>Glossina</taxon>
    </lineage>
</organism>
<reference evidence="1" key="2">
    <citation type="submission" date="2020-05" db="UniProtKB">
        <authorList>
            <consortium name="EnsemblMetazoa"/>
        </authorList>
    </citation>
    <scope>IDENTIFICATION</scope>
    <source>
        <strain evidence="1">IAEA</strain>
    </source>
</reference>
<keyword evidence="2" id="KW-1185">Reference proteome</keyword>
<dbReference type="VEuPathDB" id="VectorBase:GPPI013810"/>
<reference evidence="2" key="1">
    <citation type="submission" date="2015-01" db="EMBL/GenBank/DDBJ databases">
        <authorList>
            <person name="Aksoy S."/>
            <person name="Warren W."/>
            <person name="Wilson R.K."/>
        </authorList>
    </citation>
    <scope>NUCLEOTIDE SEQUENCE [LARGE SCALE GENOMIC DNA]</scope>
    <source>
        <strain evidence="2">IAEA</strain>
    </source>
</reference>
<dbReference type="EnsemblMetazoa" id="GPPI013810-RA">
    <property type="protein sequence ID" value="GPPI013810-PA"/>
    <property type="gene ID" value="GPPI013810"/>
</dbReference>